<proteinExistence type="inferred from homology"/>
<reference evidence="10" key="2">
    <citation type="submission" date="2021-09" db="EMBL/GenBank/DDBJ databases">
        <authorList>
            <person name="Gilroy R."/>
        </authorList>
    </citation>
    <scope>NUCLEOTIDE SEQUENCE</scope>
    <source>
        <strain evidence="10">CHK121-7720</strain>
    </source>
</reference>
<evidence type="ECO:0000256" key="5">
    <source>
        <dbReference type="ARBA" id="ARBA00022692"/>
    </source>
</evidence>
<comment type="subcellular location">
    <subcellularLocation>
        <location evidence="1">Cell outer membrane</location>
    </subcellularLocation>
</comment>
<dbReference type="Gene3D" id="1.20.1600.10">
    <property type="entry name" value="Outer membrane efflux proteins (OEP)"/>
    <property type="match status" value="1"/>
</dbReference>
<dbReference type="EMBL" id="DYUD01000022">
    <property type="protein sequence ID" value="HJG89188.1"/>
    <property type="molecule type" value="Genomic_DNA"/>
</dbReference>
<dbReference type="PANTHER" id="PTHR30026:SF20">
    <property type="entry name" value="OUTER MEMBRANE PROTEIN TOLC"/>
    <property type="match status" value="1"/>
</dbReference>
<evidence type="ECO:0000256" key="7">
    <source>
        <dbReference type="ARBA" id="ARBA00023237"/>
    </source>
</evidence>
<keyword evidence="8" id="KW-0175">Coiled coil</keyword>
<evidence type="ECO:0000256" key="1">
    <source>
        <dbReference type="ARBA" id="ARBA00004442"/>
    </source>
</evidence>
<dbReference type="InterPro" id="IPR051906">
    <property type="entry name" value="TolC-like"/>
</dbReference>
<reference evidence="10" key="1">
    <citation type="journal article" date="2021" name="PeerJ">
        <title>Extensive microbial diversity within the chicken gut microbiome revealed by metagenomics and culture.</title>
        <authorList>
            <person name="Gilroy R."/>
            <person name="Ravi A."/>
            <person name="Getino M."/>
            <person name="Pursley I."/>
            <person name="Horton D.L."/>
            <person name="Alikhan N.F."/>
            <person name="Baker D."/>
            <person name="Gharbi K."/>
            <person name="Hall N."/>
            <person name="Watson M."/>
            <person name="Adriaenssens E.M."/>
            <person name="Foster-Nyarko E."/>
            <person name="Jarju S."/>
            <person name="Secka A."/>
            <person name="Antonio M."/>
            <person name="Oren A."/>
            <person name="Chaudhuri R.R."/>
            <person name="La Ragione R."/>
            <person name="Hildebrand F."/>
            <person name="Pallen M.J."/>
        </authorList>
    </citation>
    <scope>NUCLEOTIDE SEQUENCE</scope>
    <source>
        <strain evidence="10">CHK121-7720</strain>
    </source>
</reference>
<organism evidence="10 11">
    <name type="scientific">Barnesiella viscericola</name>
    <dbReference type="NCBI Taxonomy" id="397865"/>
    <lineage>
        <taxon>Bacteria</taxon>
        <taxon>Pseudomonadati</taxon>
        <taxon>Bacteroidota</taxon>
        <taxon>Bacteroidia</taxon>
        <taxon>Bacteroidales</taxon>
        <taxon>Barnesiellaceae</taxon>
        <taxon>Barnesiella</taxon>
    </lineage>
</organism>
<gene>
    <name evidence="10" type="ORF">K8U91_06940</name>
</gene>
<accession>A0A921MRA0</accession>
<dbReference type="Proteomes" id="UP000757103">
    <property type="component" value="Unassembled WGS sequence"/>
</dbReference>
<feature type="coiled-coil region" evidence="8">
    <location>
        <begin position="370"/>
        <end position="397"/>
    </location>
</feature>
<keyword evidence="4" id="KW-1134">Transmembrane beta strand</keyword>
<dbReference type="SUPFAM" id="SSF56954">
    <property type="entry name" value="Outer membrane efflux proteins (OEP)"/>
    <property type="match status" value="1"/>
</dbReference>
<keyword evidence="3" id="KW-0813">Transport</keyword>
<keyword evidence="5" id="KW-0812">Transmembrane</keyword>
<evidence type="ECO:0000256" key="9">
    <source>
        <dbReference type="SAM" id="SignalP"/>
    </source>
</evidence>
<dbReference type="AlphaFoldDB" id="A0A921MRA0"/>
<comment type="similarity">
    <text evidence="2">Belongs to the outer membrane factor (OMF) (TC 1.B.17) family.</text>
</comment>
<evidence type="ECO:0000256" key="8">
    <source>
        <dbReference type="SAM" id="Coils"/>
    </source>
</evidence>
<evidence type="ECO:0000256" key="2">
    <source>
        <dbReference type="ARBA" id="ARBA00007613"/>
    </source>
</evidence>
<dbReference type="GO" id="GO:0009279">
    <property type="term" value="C:cell outer membrane"/>
    <property type="evidence" value="ECO:0007669"/>
    <property type="project" value="UniProtKB-SubCell"/>
</dbReference>
<evidence type="ECO:0000313" key="10">
    <source>
        <dbReference type="EMBL" id="HJG89188.1"/>
    </source>
</evidence>
<keyword evidence="6" id="KW-0472">Membrane</keyword>
<dbReference type="PANTHER" id="PTHR30026">
    <property type="entry name" value="OUTER MEMBRANE PROTEIN TOLC"/>
    <property type="match status" value="1"/>
</dbReference>
<dbReference type="InterPro" id="IPR003423">
    <property type="entry name" value="OMP_efflux"/>
</dbReference>
<dbReference type="GO" id="GO:0015562">
    <property type="term" value="F:efflux transmembrane transporter activity"/>
    <property type="evidence" value="ECO:0007669"/>
    <property type="project" value="InterPro"/>
</dbReference>
<sequence>MKMRKKIYAMGCLLGLAGVAPAQPLLLSHSQCREMALAHSEELEQADIRLRQAELDNRIATTAYLPKIEGSATGAYVFPDIDVMGMDLRMRGMYMAGITLTQPIYTGGKISAGKRMARIGEAVAGEQLRMTRMDILADADQAYWTCIAVDRKVRMLESYVAQMDTLFNQMNESLATGLIIENDLLRIEAKQSEIHYQLQKARNGADLCRLSLCRLIGVDDNTTIVPTDTVWVATEPGLLTASIDDRPELFLLKQQVEVGKQQIKDSRAEMLPTVGLSAGYTYYGNIKLNSMVDAGNGTMLPYSQEFRDGIGMVMLAVKIPLFHWGEVHKKVRKARYALRSAELDLQKNTRLLNLEVQQAIRNVQDGYRLIRTAETGVEQAEENLRVMRNRYAASMASLTDLLDAQSQWQQAESNLIEAQTQYKIYETEYLRATGRLE</sequence>
<feature type="signal peptide" evidence="9">
    <location>
        <begin position="1"/>
        <end position="22"/>
    </location>
</feature>
<evidence type="ECO:0000256" key="3">
    <source>
        <dbReference type="ARBA" id="ARBA00022448"/>
    </source>
</evidence>
<evidence type="ECO:0000313" key="11">
    <source>
        <dbReference type="Proteomes" id="UP000757103"/>
    </source>
</evidence>
<protein>
    <submittedName>
        <fullName evidence="10">TolC family protein</fullName>
    </submittedName>
</protein>
<keyword evidence="7" id="KW-0998">Cell outer membrane</keyword>
<evidence type="ECO:0000256" key="6">
    <source>
        <dbReference type="ARBA" id="ARBA00023136"/>
    </source>
</evidence>
<dbReference type="RefSeq" id="WP_273306227.1">
    <property type="nucleotide sequence ID" value="NZ_DYUD01000022.1"/>
</dbReference>
<feature type="chain" id="PRO_5037803720" evidence="9">
    <location>
        <begin position="23"/>
        <end position="437"/>
    </location>
</feature>
<dbReference type="GO" id="GO:0015288">
    <property type="term" value="F:porin activity"/>
    <property type="evidence" value="ECO:0007669"/>
    <property type="project" value="TreeGrafter"/>
</dbReference>
<dbReference type="GO" id="GO:1990281">
    <property type="term" value="C:efflux pump complex"/>
    <property type="evidence" value="ECO:0007669"/>
    <property type="project" value="TreeGrafter"/>
</dbReference>
<name>A0A921MRA0_9BACT</name>
<keyword evidence="9" id="KW-0732">Signal</keyword>
<dbReference type="Pfam" id="PF02321">
    <property type="entry name" value="OEP"/>
    <property type="match status" value="2"/>
</dbReference>
<evidence type="ECO:0000256" key="4">
    <source>
        <dbReference type="ARBA" id="ARBA00022452"/>
    </source>
</evidence>
<comment type="caution">
    <text evidence="10">The sequence shown here is derived from an EMBL/GenBank/DDBJ whole genome shotgun (WGS) entry which is preliminary data.</text>
</comment>